<evidence type="ECO:0000313" key="8">
    <source>
        <dbReference type="EMBL" id="KAK0618471.1"/>
    </source>
</evidence>
<dbReference type="PROSITE" id="PS51999">
    <property type="entry name" value="ZF_GRF"/>
    <property type="match status" value="1"/>
</dbReference>
<feature type="compositionally biased region" description="Basic and acidic residues" evidence="6">
    <location>
        <begin position="284"/>
        <end position="293"/>
    </location>
</feature>
<evidence type="ECO:0000256" key="6">
    <source>
        <dbReference type="SAM" id="MobiDB-lite"/>
    </source>
</evidence>
<feature type="compositionally biased region" description="Acidic residues" evidence="6">
    <location>
        <begin position="134"/>
        <end position="143"/>
    </location>
</feature>
<evidence type="ECO:0000256" key="1">
    <source>
        <dbReference type="ARBA" id="ARBA00022723"/>
    </source>
</evidence>
<feature type="region of interest" description="Disordered" evidence="6">
    <location>
        <begin position="133"/>
        <end position="303"/>
    </location>
</feature>
<feature type="region of interest" description="Disordered" evidence="6">
    <location>
        <begin position="64"/>
        <end position="115"/>
    </location>
</feature>
<name>A0AA40BYF0_9PEZI</name>
<keyword evidence="5" id="KW-0175">Coiled coil</keyword>
<proteinExistence type="predicted"/>
<sequence length="404" mass="45079">MKITGKASNDWYWRDCDPPRTASLLEVKKDGKNKGRFFYTCQLPRGAQCDFFLWEDAARARENGALPGITPSRRNSSTPSRNSASRPELIGSIGRDPPPLPKLTPKPIPTSTMRLPDTVPQQRIFRGIPSVTIIEDDSDDTADGDLQLLPRIPPPSPHPLIAPITPTAANSASKRKRVSVDLGESRGGKEGDEFGELDSDEERQLINMTNSTESQSQSQSQQSDKESQQATPSARRLSGGMMMPPTPVSRNSQLFSSQESGTNSTLNKRQKVLDGSAITPTPGRNRDVFRYEENSSQQQQRETEDYVITTEVMGLLERATITEIPEWEPMRQAVRSHLNTYALRMRGVERGRDMARTALKAKDDKIVELQARIAELEREREVSRGRISMLNSGLEALYRDASDI</sequence>
<evidence type="ECO:0000256" key="4">
    <source>
        <dbReference type="PROSITE-ProRule" id="PRU01343"/>
    </source>
</evidence>
<evidence type="ECO:0000256" key="3">
    <source>
        <dbReference type="ARBA" id="ARBA00022833"/>
    </source>
</evidence>
<feature type="compositionally biased region" description="Pro residues" evidence="6">
    <location>
        <begin position="151"/>
        <end position="160"/>
    </location>
</feature>
<gene>
    <name evidence="8" type="ORF">B0T17DRAFT_619061</name>
</gene>
<dbReference type="Proteomes" id="UP001174934">
    <property type="component" value="Unassembled WGS sequence"/>
</dbReference>
<dbReference type="InterPro" id="IPR010666">
    <property type="entry name" value="Znf_GRF"/>
</dbReference>
<dbReference type="GO" id="GO:0008270">
    <property type="term" value="F:zinc ion binding"/>
    <property type="evidence" value="ECO:0007669"/>
    <property type="project" value="UniProtKB-KW"/>
</dbReference>
<keyword evidence="9" id="KW-1185">Reference proteome</keyword>
<protein>
    <recommendedName>
        <fullName evidence="7">GRF-type domain-containing protein</fullName>
    </recommendedName>
</protein>
<keyword evidence="1" id="KW-0479">Metal-binding</keyword>
<feature type="compositionally biased region" description="Low complexity" evidence="6">
    <location>
        <begin position="70"/>
        <end position="87"/>
    </location>
</feature>
<comment type="caution">
    <text evidence="8">The sequence shown here is derived from an EMBL/GenBank/DDBJ whole genome shotgun (WGS) entry which is preliminary data.</text>
</comment>
<feature type="compositionally biased region" description="Polar residues" evidence="6">
    <location>
        <begin position="248"/>
        <end position="267"/>
    </location>
</feature>
<reference evidence="8" key="1">
    <citation type="submission" date="2023-06" db="EMBL/GenBank/DDBJ databases">
        <title>Genome-scale phylogeny and comparative genomics of the fungal order Sordariales.</title>
        <authorList>
            <consortium name="Lawrence Berkeley National Laboratory"/>
            <person name="Hensen N."/>
            <person name="Bonometti L."/>
            <person name="Westerberg I."/>
            <person name="Brannstrom I.O."/>
            <person name="Guillou S."/>
            <person name="Cros-Aarteil S."/>
            <person name="Calhoun S."/>
            <person name="Haridas S."/>
            <person name="Kuo A."/>
            <person name="Mondo S."/>
            <person name="Pangilinan J."/>
            <person name="Riley R."/>
            <person name="LaButti K."/>
            <person name="Andreopoulos B."/>
            <person name="Lipzen A."/>
            <person name="Chen C."/>
            <person name="Yanf M."/>
            <person name="Daum C."/>
            <person name="Ng V."/>
            <person name="Clum A."/>
            <person name="Steindorff A."/>
            <person name="Ohm R."/>
            <person name="Martin F."/>
            <person name="Silar P."/>
            <person name="Natvig D."/>
            <person name="Lalanne C."/>
            <person name="Gautier V."/>
            <person name="Ament-velasquez S.L."/>
            <person name="Kruys A."/>
            <person name="Hutchinson M.I."/>
            <person name="Powell A.J."/>
            <person name="Barry K."/>
            <person name="Miller A.N."/>
            <person name="Grigoriev I.V."/>
            <person name="Debuchy R."/>
            <person name="Gladieux P."/>
            <person name="Thoren M.H."/>
            <person name="Johannesson H."/>
        </authorList>
    </citation>
    <scope>NUCLEOTIDE SEQUENCE</scope>
    <source>
        <strain evidence="8">SMH3391-2</strain>
    </source>
</reference>
<feature type="coiled-coil region" evidence="5">
    <location>
        <begin position="359"/>
        <end position="386"/>
    </location>
</feature>
<dbReference type="AlphaFoldDB" id="A0AA40BYF0"/>
<keyword evidence="3" id="KW-0862">Zinc</keyword>
<feature type="compositionally biased region" description="Pro residues" evidence="6">
    <location>
        <begin position="96"/>
        <end position="108"/>
    </location>
</feature>
<dbReference type="EMBL" id="JAULSR010000005">
    <property type="protein sequence ID" value="KAK0618471.1"/>
    <property type="molecule type" value="Genomic_DNA"/>
</dbReference>
<feature type="domain" description="GRF-type" evidence="7">
    <location>
        <begin position="16"/>
        <end position="58"/>
    </location>
</feature>
<feature type="compositionally biased region" description="Basic and acidic residues" evidence="6">
    <location>
        <begin position="183"/>
        <end position="192"/>
    </location>
</feature>
<evidence type="ECO:0000256" key="2">
    <source>
        <dbReference type="ARBA" id="ARBA00022771"/>
    </source>
</evidence>
<feature type="compositionally biased region" description="Low complexity" evidence="6">
    <location>
        <begin position="211"/>
        <end position="222"/>
    </location>
</feature>
<evidence type="ECO:0000313" key="9">
    <source>
        <dbReference type="Proteomes" id="UP001174934"/>
    </source>
</evidence>
<organism evidence="8 9">
    <name type="scientific">Bombardia bombarda</name>
    <dbReference type="NCBI Taxonomy" id="252184"/>
    <lineage>
        <taxon>Eukaryota</taxon>
        <taxon>Fungi</taxon>
        <taxon>Dikarya</taxon>
        <taxon>Ascomycota</taxon>
        <taxon>Pezizomycotina</taxon>
        <taxon>Sordariomycetes</taxon>
        <taxon>Sordariomycetidae</taxon>
        <taxon>Sordariales</taxon>
        <taxon>Lasiosphaeriaceae</taxon>
        <taxon>Bombardia</taxon>
    </lineage>
</organism>
<evidence type="ECO:0000256" key="5">
    <source>
        <dbReference type="SAM" id="Coils"/>
    </source>
</evidence>
<accession>A0AA40BYF0</accession>
<keyword evidence="2 4" id="KW-0863">Zinc-finger</keyword>
<dbReference type="Pfam" id="PF06839">
    <property type="entry name" value="Zn_ribbon_GRF"/>
    <property type="match status" value="1"/>
</dbReference>
<evidence type="ECO:0000259" key="7">
    <source>
        <dbReference type="PROSITE" id="PS51999"/>
    </source>
</evidence>